<dbReference type="InterPro" id="IPR012592">
    <property type="entry name" value="PROCN"/>
</dbReference>
<dbReference type="EMBL" id="CAJOBP010036214">
    <property type="protein sequence ID" value="CAF4715677.1"/>
    <property type="molecule type" value="Genomic_DNA"/>
</dbReference>
<dbReference type="GO" id="GO:0030620">
    <property type="term" value="F:U2 snRNA binding"/>
    <property type="evidence" value="ECO:0007669"/>
    <property type="project" value="TreeGrafter"/>
</dbReference>
<name>A0A821JAR3_9BILA</name>
<comment type="caution">
    <text evidence="2">The sequence shown here is derived from an EMBL/GenBank/DDBJ whole genome shotgun (WGS) entry which is preliminary data.</text>
</comment>
<feature type="non-terminal residue" evidence="2">
    <location>
        <position position="1"/>
    </location>
</feature>
<dbReference type="AlphaFoldDB" id="A0A821JAR3"/>
<accession>A0A821JAR3</accession>
<dbReference type="Proteomes" id="UP000663873">
    <property type="component" value="Unassembled WGS sequence"/>
</dbReference>
<feature type="domain" description="PROCN" evidence="1">
    <location>
        <begin position="1"/>
        <end position="68"/>
    </location>
</feature>
<dbReference type="GO" id="GO:0017070">
    <property type="term" value="F:U6 snRNA binding"/>
    <property type="evidence" value="ECO:0007669"/>
    <property type="project" value="TreeGrafter"/>
</dbReference>
<dbReference type="GO" id="GO:0005682">
    <property type="term" value="C:U5 snRNP"/>
    <property type="evidence" value="ECO:0007669"/>
    <property type="project" value="TreeGrafter"/>
</dbReference>
<dbReference type="GO" id="GO:0030619">
    <property type="term" value="F:U1 snRNA binding"/>
    <property type="evidence" value="ECO:0007669"/>
    <property type="project" value="TreeGrafter"/>
</dbReference>
<protein>
    <recommendedName>
        <fullName evidence="1">PROCN domain-containing protein</fullName>
    </recommendedName>
</protein>
<dbReference type="GO" id="GO:0097157">
    <property type="term" value="F:pre-mRNA intronic binding"/>
    <property type="evidence" value="ECO:0007669"/>
    <property type="project" value="TreeGrafter"/>
</dbReference>
<dbReference type="GO" id="GO:0030623">
    <property type="term" value="F:U5 snRNA binding"/>
    <property type="evidence" value="ECO:0007669"/>
    <property type="project" value="TreeGrafter"/>
</dbReference>
<gene>
    <name evidence="2" type="ORF">UJA718_LOCUS36978</name>
</gene>
<evidence type="ECO:0000313" key="2">
    <source>
        <dbReference type="EMBL" id="CAF4715677.1"/>
    </source>
</evidence>
<dbReference type="GO" id="GO:0000244">
    <property type="term" value="P:spliceosomal tri-snRNP complex assembly"/>
    <property type="evidence" value="ECO:0007669"/>
    <property type="project" value="TreeGrafter"/>
</dbReference>
<evidence type="ECO:0000313" key="3">
    <source>
        <dbReference type="Proteomes" id="UP000663873"/>
    </source>
</evidence>
<organism evidence="2 3">
    <name type="scientific">Rotaria socialis</name>
    <dbReference type="NCBI Taxonomy" id="392032"/>
    <lineage>
        <taxon>Eukaryota</taxon>
        <taxon>Metazoa</taxon>
        <taxon>Spiralia</taxon>
        <taxon>Gnathifera</taxon>
        <taxon>Rotifera</taxon>
        <taxon>Eurotatoria</taxon>
        <taxon>Bdelloidea</taxon>
        <taxon>Philodinida</taxon>
        <taxon>Philodinidae</taxon>
        <taxon>Rotaria</taxon>
    </lineage>
</organism>
<proteinExistence type="predicted"/>
<dbReference type="PANTHER" id="PTHR11140:SF0">
    <property type="entry name" value="PRE-MRNA-PROCESSING-SPLICING FACTOR 8"/>
    <property type="match status" value="1"/>
</dbReference>
<dbReference type="GO" id="GO:0071013">
    <property type="term" value="C:catalytic step 2 spliceosome"/>
    <property type="evidence" value="ECO:0007669"/>
    <property type="project" value="TreeGrafter"/>
</dbReference>
<dbReference type="InterPro" id="IPR027652">
    <property type="entry name" value="PRP8"/>
</dbReference>
<sequence>HVQYRFGNVDAFQLAHDLQYTFAHVDQLTGMYRYKYKLMRQIRLCNDVKRLIYYRFHTGPVGKGPGCAI</sequence>
<keyword evidence="3" id="KW-1185">Reference proteome</keyword>
<dbReference type="Pfam" id="PF08083">
    <property type="entry name" value="PROCN"/>
    <property type="match status" value="1"/>
</dbReference>
<evidence type="ECO:0000259" key="1">
    <source>
        <dbReference type="Pfam" id="PF08083"/>
    </source>
</evidence>
<dbReference type="PANTHER" id="PTHR11140">
    <property type="entry name" value="PRE-MRNA SPLICING FACTOR PRP8"/>
    <property type="match status" value="1"/>
</dbReference>
<reference evidence="2" key="1">
    <citation type="submission" date="2021-02" db="EMBL/GenBank/DDBJ databases">
        <authorList>
            <person name="Nowell W R."/>
        </authorList>
    </citation>
    <scope>NUCLEOTIDE SEQUENCE</scope>
</reference>